<proteinExistence type="predicted"/>
<gene>
    <name evidence="1" type="ORF">H9931_08725</name>
</gene>
<organism evidence="1 2">
    <name type="scientific">Candidatus Enterocloster excrementigallinarum</name>
    <dbReference type="NCBI Taxonomy" id="2838558"/>
    <lineage>
        <taxon>Bacteria</taxon>
        <taxon>Bacillati</taxon>
        <taxon>Bacillota</taxon>
        <taxon>Clostridia</taxon>
        <taxon>Lachnospirales</taxon>
        <taxon>Lachnospiraceae</taxon>
        <taxon>Enterocloster</taxon>
    </lineage>
</organism>
<dbReference type="AlphaFoldDB" id="A0A9D2PW23"/>
<evidence type="ECO:0000313" key="1">
    <source>
        <dbReference type="EMBL" id="HJC66786.1"/>
    </source>
</evidence>
<protein>
    <submittedName>
        <fullName evidence="1">Uncharacterized protein</fullName>
    </submittedName>
</protein>
<comment type="caution">
    <text evidence="1">The sequence shown here is derived from an EMBL/GenBank/DDBJ whole genome shotgun (WGS) entry which is preliminary data.</text>
</comment>
<reference evidence="1" key="2">
    <citation type="submission" date="2021-04" db="EMBL/GenBank/DDBJ databases">
        <authorList>
            <person name="Gilroy R."/>
        </authorList>
    </citation>
    <scope>NUCLEOTIDE SEQUENCE</scope>
    <source>
        <strain evidence="1">CHK198-12963</strain>
    </source>
</reference>
<accession>A0A9D2PW23</accession>
<dbReference type="Proteomes" id="UP000823863">
    <property type="component" value="Unassembled WGS sequence"/>
</dbReference>
<sequence length="107" mass="12840">MAKLTQRQNREVPFELCFKYPLENGYTFKELTPENVKQFQAFLNKVSQMTVTQVDRMYARKPDTSDSYKGMQVYHYEVTEAFRIHVVIESGYYKIIRLDPRHKVHRS</sequence>
<name>A0A9D2PW23_9FIRM</name>
<reference evidence="1" key="1">
    <citation type="journal article" date="2021" name="PeerJ">
        <title>Extensive microbial diversity within the chicken gut microbiome revealed by metagenomics and culture.</title>
        <authorList>
            <person name="Gilroy R."/>
            <person name="Ravi A."/>
            <person name="Getino M."/>
            <person name="Pursley I."/>
            <person name="Horton D.L."/>
            <person name="Alikhan N.F."/>
            <person name="Baker D."/>
            <person name="Gharbi K."/>
            <person name="Hall N."/>
            <person name="Watson M."/>
            <person name="Adriaenssens E.M."/>
            <person name="Foster-Nyarko E."/>
            <person name="Jarju S."/>
            <person name="Secka A."/>
            <person name="Antonio M."/>
            <person name="Oren A."/>
            <person name="Chaudhuri R.R."/>
            <person name="La Ragione R."/>
            <person name="Hildebrand F."/>
            <person name="Pallen M.J."/>
        </authorList>
    </citation>
    <scope>NUCLEOTIDE SEQUENCE</scope>
    <source>
        <strain evidence="1">CHK198-12963</strain>
    </source>
</reference>
<dbReference type="EMBL" id="DWWB01000049">
    <property type="protein sequence ID" value="HJC66786.1"/>
    <property type="molecule type" value="Genomic_DNA"/>
</dbReference>
<evidence type="ECO:0000313" key="2">
    <source>
        <dbReference type="Proteomes" id="UP000823863"/>
    </source>
</evidence>
<dbReference type="NCBIfam" id="NF046006">
    <property type="entry name" value="MAG6450_fam"/>
    <property type="match status" value="1"/>
</dbReference>